<feature type="domain" description="Solute-binding protein family 5" evidence="1">
    <location>
        <begin position="73"/>
        <end position="402"/>
    </location>
</feature>
<dbReference type="InterPro" id="IPR039424">
    <property type="entry name" value="SBP_5"/>
</dbReference>
<gene>
    <name evidence="2" type="ORF">F2Q65_08005</name>
</gene>
<name>A0A5M8FLI5_9GAMM</name>
<keyword evidence="3" id="KW-1185">Reference proteome</keyword>
<dbReference type="Gene3D" id="3.10.105.10">
    <property type="entry name" value="Dipeptide-binding Protein, Domain 3"/>
    <property type="match status" value="1"/>
</dbReference>
<dbReference type="PIRSF" id="PIRSF002741">
    <property type="entry name" value="MppA"/>
    <property type="match status" value="1"/>
</dbReference>
<protein>
    <submittedName>
        <fullName evidence="2">ABC transporter substrate-binding protein</fullName>
    </submittedName>
</protein>
<comment type="caution">
    <text evidence="2">The sequence shown here is derived from an EMBL/GenBank/DDBJ whole genome shotgun (WGS) entry which is preliminary data.</text>
</comment>
<evidence type="ECO:0000313" key="2">
    <source>
        <dbReference type="EMBL" id="KAA6185629.1"/>
    </source>
</evidence>
<dbReference type="InterPro" id="IPR030678">
    <property type="entry name" value="Peptide/Ni-bd"/>
</dbReference>
<accession>A0A5M8FLI5</accession>
<dbReference type="GO" id="GO:0030288">
    <property type="term" value="C:outer membrane-bounded periplasmic space"/>
    <property type="evidence" value="ECO:0007669"/>
    <property type="project" value="UniProtKB-ARBA"/>
</dbReference>
<sequence length="510" mass="56882">MVRRRGFLAASLALPWLGGCAPAPARRRDDVLRFGLAGPVRNLDPRLATDATSARVNRLLYVPLVDFDAASRPVPVLATWEQRDATRYRFTLGHGGRRFADGQRLTAADVAATYRSVLDPATASPHRATLSLIDAVEVLDADRLEFRLQAPDPLFPAYLGVGILPAGLIESGQGFQRVPVGSGTFRLLDWPEPGRLLLERRRDRQRFELVTVKDPNVRVMKLLRGEIDLLQNDLAPELVAFLRRRRGIRMERIDGVNFSYLGFNLEDPATGDPRVRRAVAHGIDREAVLRYLFRGGGRTAEAMFPPEHWAGAPELRGHLYDPAASRALLADAGWSGERRLVLSYKTSSDPFRLRLATVIQSQLAAVGIDLRIQSYDWGTFFGDIKAGRFQLYGLTWVGIRTPDIFRYVFHSAALPPAGANRGRYRSAVVDALIEQAQQAPDPARRAALYRQLQARLHADLPYVPLWYEDQFYAARDDIVGYHLAADGNYDGLDQVHVHGAEPSPSSRLIQ</sequence>
<dbReference type="SUPFAM" id="SSF53850">
    <property type="entry name" value="Periplasmic binding protein-like II"/>
    <property type="match status" value="1"/>
</dbReference>
<organism evidence="2 3">
    <name type="scientific">Thiohalocapsa marina</name>
    <dbReference type="NCBI Taxonomy" id="424902"/>
    <lineage>
        <taxon>Bacteria</taxon>
        <taxon>Pseudomonadati</taxon>
        <taxon>Pseudomonadota</taxon>
        <taxon>Gammaproteobacteria</taxon>
        <taxon>Chromatiales</taxon>
        <taxon>Chromatiaceae</taxon>
        <taxon>Thiohalocapsa</taxon>
    </lineage>
</organism>
<dbReference type="OrthoDB" id="9801912at2"/>
<dbReference type="InterPro" id="IPR000914">
    <property type="entry name" value="SBP_5_dom"/>
</dbReference>
<dbReference type="CDD" id="cd00995">
    <property type="entry name" value="PBP2_NikA_DppA_OppA_like"/>
    <property type="match status" value="1"/>
</dbReference>
<dbReference type="AlphaFoldDB" id="A0A5M8FLI5"/>
<dbReference type="Proteomes" id="UP000322981">
    <property type="component" value="Unassembled WGS sequence"/>
</dbReference>
<evidence type="ECO:0000259" key="1">
    <source>
        <dbReference type="Pfam" id="PF00496"/>
    </source>
</evidence>
<dbReference type="EMBL" id="VWXX01000008">
    <property type="protein sequence ID" value="KAA6185629.1"/>
    <property type="molecule type" value="Genomic_DNA"/>
</dbReference>
<dbReference type="GO" id="GO:0043190">
    <property type="term" value="C:ATP-binding cassette (ABC) transporter complex"/>
    <property type="evidence" value="ECO:0007669"/>
    <property type="project" value="InterPro"/>
</dbReference>
<dbReference type="Gene3D" id="3.40.190.10">
    <property type="entry name" value="Periplasmic binding protein-like II"/>
    <property type="match status" value="1"/>
</dbReference>
<evidence type="ECO:0000313" key="3">
    <source>
        <dbReference type="Proteomes" id="UP000322981"/>
    </source>
</evidence>
<dbReference type="PANTHER" id="PTHR30290">
    <property type="entry name" value="PERIPLASMIC BINDING COMPONENT OF ABC TRANSPORTER"/>
    <property type="match status" value="1"/>
</dbReference>
<dbReference type="Pfam" id="PF00496">
    <property type="entry name" value="SBP_bac_5"/>
    <property type="match status" value="1"/>
</dbReference>
<reference evidence="2 3" key="1">
    <citation type="submission" date="2019-09" db="EMBL/GenBank/DDBJ databases">
        <title>Whole-genome sequence of the purple sulfur bacterium Thiohalocapsa marina DSM 19078.</title>
        <authorList>
            <person name="Kyndt J.A."/>
            <person name="Meyer T.E."/>
        </authorList>
    </citation>
    <scope>NUCLEOTIDE SEQUENCE [LARGE SCALE GENOMIC DNA]</scope>
    <source>
        <strain evidence="2 3">DSM 19078</strain>
    </source>
</reference>
<dbReference type="PROSITE" id="PS51257">
    <property type="entry name" value="PROKAR_LIPOPROTEIN"/>
    <property type="match status" value="1"/>
</dbReference>
<dbReference type="Gene3D" id="3.90.76.10">
    <property type="entry name" value="Dipeptide-binding Protein, Domain 1"/>
    <property type="match status" value="1"/>
</dbReference>
<dbReference type="GO" id="GO:1904680">
    <property type="term" value="F:peptide transmembrane transporter activity"/>
    <property type="evidence" value="ECO:0007669"/>
    <property type="project" value="TreeGrafter"/>
</dbReference>
<proteinExistence type="predicted"/>
<dbReference type="GO" id="GO:0015833">
    <property type="term" value="P:peptide transport"/>
    <property type="evidence" value="ECO:0007669"/>
    <property type="project" value="TreeGrafter"/>
</dbReference>